<dbReference type="PROSITE" id="PS50075">
    <property type="entry name" value="CARRIER"/>
    <property type="match status" value="1"/>
</dbReference>
<keyword evidence="3" id="KW-1185">Reference proteome</keyword>
<proteinExistence type="predicted"/>
<reference evidence="3" key="1">
    <citation type="submission" date="2018-09" db="EMBL/GenBank/DDBJ databases">
        <authorList>
            <person name="Livingstone P.G."/>
            <person name="Whitworth D.E."/>
        </authorList>
    </citation>
    <scope>NUCLEOTIDE SEQUENCE [LARGE SCALE GENOMIC DNA]</scope>
    <source>
        <strain evidence="3">CA051B</strain>
    </source>
</reference>
<name>A0A3A8PIR7_9BACT</name>
<gene>
    <name evidence="2" type="ORF">D7V93_20630</name>
</gene>
<dbReference type="Proteomes" id="UP000272888">
    <property type="component" value="Unassembled WGS sequence"/>
</dbReference>
<dbReference type="SUPFAM" id="SSF47336">
    <property type="entry name" value="ACP-like"/>
    <property type="match status" value="1"/>
</dbReference>
<evidence type="ECO:0000313" key="3">
    <source>
        <dbReference type="Proteomes" id="UP000272888"/>
    </source>
</evidence>
<dbReference type="InterPro" id="IPR036736">
    <property type="entry name" value="ACP-like_sf"/>
</dbReference>
<comment type="caution">
    <text evidence="2">The sequence shown here is derived from an EMBL/GenBank/DDBJ whole genome shotgun (WGS) entry which is preliminary data.</text>
</comment>
<dbReference type="Pfam" id="PF00550">
    <property type="entry name" value="PP-binding"/>
    <property type="match status" value="1"/>
</dbReference>
<dbReference type="RefSeq" id="WP_120645044.1">
    <property type="nucleotide sequence ID" value="NZ_RAWB01000216.1"/>
</dbReference>
<dbReference type="InterPro" id="IPR009081">
    <property type="entry name" value="PP-bd_ACP"/>
</dbReference>
<protein>
    <submittedName>
        <fullName evidence="2">Acyl carrier protein</fullName>
    </submittedName>
</protein>
<dbReference type="Gene3D" id="1.10.1200.10">
    <property type="entry name" value="ACP-like"/>
    <property type="match status" value="1"/>
</dbReference>
<feature type="domain" description="Carrier" evidence="1">
    <location>
        <begin position="5"/>
        <end position="86"/>
    </location>
</feature>
<dbReference type="EMBL" id="RAWB01000216">
    <property type="protein sequence ID" value="RKH56233.1"/>
    <property type="molecule type" value="Genomic_DNA"/>
</dbReference>
<evidence type="ECO:0000313" key="2">
    <source>
        <dbReference type="EMBL" id="RKH56233.1"/>
    </source>
</evidence>
<organism evidence="2 3">
    <name type="scientific">Corallococcus llansteffanensis</name>
    <dbReference type="NCBI Taxonomy" id="2316731"/>
    <lineage>
        <taxon>Bacteria</taxon>
        <taxon>Pseudomonadati</taxon>
        <taxon>Myxococcota</taxon>
        <taxon>Myxococcia</taxon>
        <taxon>Myxococcales</taxon>
        <taxon>Cystobacterineae</taxon>
        <taxon>Myxococcaceae</taxon>
        <taxon>Corallococcus</taxon>
    </lineage>
</organism>
<evidence type="ECO:0000259" key="1">
    <source>
        <dbReference type="PROSITE" id="PS50075"/>
    </source>
</evidence>
<sequence>MDADAKFNEKVLSLIAEAIPGRFRKTKITPELSLQRDLGIDSLGIAAFVFRLEDAFGVEIGDLVVDIDVGQMRTVGDALKASKQIVTRARAGLTS</sequence>
<dbReference type="AlphaFoldDB" id="A0A3A8PIR7"/>
<accession>A0A3A8PIR7</accession>